<dbReference type="EMBL" id="CM042012">
    <property type="protein sequence ID" value="KAI3749598.1"/>
    <property type="molecule type" value="Genomic_DNA"/>
</dbReference>
<name>A0ACB9DTF4_CICIN</name>
<proteinExistence type="predicted"/>
<protein>
    <submittedName>
        <fullName evidence="1">Uncharacterized protein</fullName>
    </submittedName>
</protein>
<comment type="caution">
    <text evidence="1">The sequence shown here is derived from an EMBL/GenBank/DDBJ whole genome shotgun (WGS) entry which is preliminary data.</text>
</comment>
<organism evidence="1 2">
    <name type="scientific">Cichorium intybus</name>
    <name type="common">Chicory</name>
    <dbReference type="NCBI Taxonomy" id="13427"/>
    <lineage>
        <taxon>Eukaryota</taxon>
        <taxon>Viridiplantae</taxon>
        <taxon>Streptophyta</taxon>
        <taxon>Embryophyta</taxon>
        <taxon>Tracheophyta</taxon>
        <taxon>Spermatophyta</taxon>
        <taxon>Magnoliopsida</taxon>
        <taxon>eudicotyledons</taxon>
        <taxon>Gunneridae</taxon>
        <taxon>Pentapetalae</taxon>
        <taxon>asterids</taxon>
        <taxon>campanulids</taxon>
        <taxon>Asterales</taxon>
        <taxon>Asteraceae</taxon>
        <taxon>Cichorioideae</taxon>
        <taxon>Cichorieae</taxon>
        <taxon>Cichoriinae</taxon>
        <taxon>Cichorium</taxon>
    </lineage>
</organism>
<reference evidence="1 2" key="2">
    <citation type="journal article" date="2022" name="Mol. Ecol. Resour.">
        <title>The genomes of chicory, endive, great burdock and yacon provide insights into Asteraceae paleo-polyploidization history and plant inulin production.</title>
        <authorList>
            <person name="Fan W."/>
            <person name="Wang S."/>
            <person name="Wang H."/>
            <person name="Wang A."/>
            <person name="Jiang F."/>
            <person name="Liu H."/>
            <person name="Zhao H."/>
            <person name="Xu D."/>
            <person name="Zhang Y."/>
        </authorList>
    </citation>
    <scope>NUCLEOTIDE SEQUENCE [LARGE SCALE GENOMIC DNA]</scope>
    <source>
        <strain evidence="2">cv. Punajuju</strain>
        <tissue evidence="1">Leaves</tissue>
    </source>
</reference>
<evidence type="ECO:0000313" key="2">
    <source>
        <dbReference type="Proteomes" id="UP001055811"/>
    </source>
</evidence>
<evidence type="ECO:0000313" key="1">
    <source>
        <dbReference type="EMBL" id="KAI3749598.1"/>
    </source>
</evidence>
<dbReference type="Proteomes" id="UP001055811">
    <property type="component" value="Linkage Group LG04"/>
</dbReference>
<gene>
    <name evidence="1" type="ORF">L2E82_20212</name>
</gene>
<keyword evidence="2" id="KW-1185">Reference proteome</keyword>
<accession>A0ACB9DTF4</accession>
<sequence>MGSCIFIAFLCIQEDLVIIFIRHKTFGFHLHARRRLLLSPPRLPPTAGLSTSSVQTNLFCSRLSIEIPSSAFVLIGMRKPKKGPKEPVTVTPPKKECKVCEKAESKYKCPACLIPYCSLICFKKHKETPCAKSVPAPENDTSTAIPPIDVDRPCYVDVGDDVLPQSQLECIASCIEIRDALKNEELQKLIRNIDSSTDARTELDKAMEQDVFRLFTEKILSMVNRPGEQQL</sequence>
<reference evidence="2" key="1">
    <citation type="journal article" date="2022" name="Mol. Ecol. Resour.">
        <title>The genomes of chicory, endive, great burdock and yacon provide insights into Asteraceae palaeo-polyploidization history and plant inulin production.</title>
        <authorList>
            <person name="Fan W."/>
            <person name="Wang S."/>
            <person name="Wang H."/>
            <person name="Wang A."/>
            <person name="Jiang F."/>
            <person name="Liu H."/>
            <person name="Zhao H."/>
            <person name="Xu D."/>
            <person name="Zhang Y."/>
        </authorList>
    </citation>
    <scope>NUCLEOTIDE SEQUENCE [LARGE SCALE GENOMIC DNA]</scope>
    <source>
        <strain evidence="2">cv. Punajuju</strain>
    </source>
</reference>